<comment type="similarity">
    <text evidence="5">Belongs to the MFAP family.</text>
</comment>
<dbReference type="GO" id="GO:0001527">
    <property type="term" value="C:microfibril"/>
    <property type="evidence" value="ECO:0007669"/>
    <property type="project" value="InterPro"/>
</dbReference>
<evidence type="ECO:0000256" key="17">
    <source>
        <dbReference type="ARBA" id="ARBA00023157"/>
    </source>
</evidence>
<keyword evidence="19" id="KW-0968">Cytoplasmic vesicle</keyword>
<evidence type="ECO:0000256" key="19">
    <source>
        <dbReference type="ARBA" id="ARBA00023329"/>
    </source>
</evidence>
<evidence type="ECO:0000256" key="15">
    <source>
        <dbReference type="ARBA" id="ARBA00022927"/>
    </source>
</evidence>
<keyword evidence="7" id="KW-0813">Transport</keyword>
<dbReference type="Pfam" id="PF05507">
    <property type="entry name" value="MAGP"/>
    <property type="match status" value="1"/>
</dbReference>
<organism evidence="23 24">
    <name type="scientific">Scyliorhinus torazame</name>
    <name type="common">Cloudy catshark</name>
    <name type="synonym">Catulus torazame</name>
    <dbReference type="NCBI Taxonomy" id="75743"/>
    <lineage>
        <taxon>Eukaryota</taxon>
        <taxon>Metazoa</taxon>
        <taxon>Chordata</taxon>
        <taxon>Craniata</taxon>
        <taxon>Vertebrata</taxon>
        <taxon>Chondrichthyes</taxon>
        <taxon>Elasmobranchii</taxon>
        <taxon>Galeomorphii</taxon>
        <taxon>Galeoidea</taxon>
        <taxon>Carcharhiniformes</taxon>
        <taxon>Scyliorhinidae</taxon>
        <taxon>Scyliorhinus</taxon>
    </lineage>
</organism>
<name>A0A401Q0R4_SCYTO</name>
<comment type="function">
    <text evidence="1">Involved in endocytosis.</text>
</comment>
<keyword evidence="12" id="KW-0254">Endocytosis</keyword>
<comment type="subcellular location">
    <subcellularLocation>
        <location evidence="2">Cell membrane</location>
    </subcellularLocation>
    <subcellularLocation>
        <location evidence="4">Cytoplasmic vesicle</location>
        <location evidence="4">Clathrin-coated vesicle membrane</location>
    </subcellularLocation>
    <subcellularLocation>
        <location evidence="3">Secreted</location>
        <location evidence="3">Extracellular space</location>
        <location evidence="3">Extracellular matrix</location>
    </subcellularLocation>
</comment>
<keyword evidence="16" id="KW-0472">Membrane</keyword>
<evidence type="ECO:0000256" key="18">
    <source>
        <dbReference type="ARBA" id="ARBA00023180"/>
    </source>
</evidence>
<gene>
    <name evidence="23" type="ORF">scyTo_0015907</name>
</gene>
<dbReference type="InterPro" id="IPR008673">
    <property type="entry name" value="MAGP"/>
</dbReference>
<feature type="domain" description="NECAP PHear" evidence="22">
    <location>
        <begin position="7"/>
        <end position="163"/>
    </location>
</feature>
<evidence type="ECO:0000256" key="21">
    <source>
        <dbReference type="ARBA" id="ARBA00042069"/>
    </source>
</evidence>
<dbReference type="GO" id="GO:0030125">
    <property type="term" value="C:clathrin vesicle coat"/>
    <property type="evidence" value="ECO:0007669"/>
    <property type="project" value="TreeGrafter"/>
</dbReference>
<comment type="caution">
    <text evidence="23">The sequence shown here is derived from an EMBL/GenBank/DDBJ whole genome shotgun (WGS) entry which is preliminary data.</text>
</comment>
<dbReference type="AlphaFoldDB" id="A0A401Q0R4"/>
<keyword evidence="13" id="KW-0732">Signal</keyword>
<proteinExistence type="inferred from homology"/>
<dbReference type="GO" id="GO:0005886">
    <property type="term" value="C:plasma membrane"/>
    <property type="evidence" value="ECO:0007669"/>
    <property type="project" value="UniProtKB-SubCell"/>
</dbReference>
<evidence type="ECO:0000259" key="22">
    <source>
        <dbReference type="Pfam" id="PF07933"/>
    </source>
</evidence>
<keyword evidence="18" id="KW-0325">Glycoprotein</keyword>
<dbReference type="STRING" id="75743.A0A401Q0R4"/>
<keyword evidence="10" id="KW-0272">Extracellular matrix</keyword>
<evidence type="ECO:0000256" key="8">
    <source>
        <dbReference type="ARBA" id="ARBA00022475"/>
    </source>
</evidence>
<evidence type="ECO:0000256" key="12">
    <source>
        <dbReference type="ARBA" id="ARBA00022583"/>
    </source>
</evidence>
<evidence type="ECO:0000256" key="20">
    <source>
        <dbReference type="ARBA" id="ARBA00040664"/>
    </source>
</evidence>
<evidence type="ECO:0000256" key="9">
    <source>
        <dbReference type="ARBA" id="ARBA00022525"/>
    </source>
</evidence>
<evidence type="ECO:0000256" key="1">
    <source>
        <dbReference type="ARBA" id="ARBA00002550"/>
    </source>
</evidence>
<sequence length="389" mass="44339">MAAAARESVLCVKADVKVYRIPPRVSNRGHRAADWKLDEPDWSGRLRVTTKGDTAYVKLEDRVTGELFAEAPVESYPSVTIESVTDSSRYFVLCIQDGSGRRAFIGVGFHDREDAFDFNVALQDHFKWVKQDAEVSKREQELEPCPKLDLGFKEGETIQLQIGSMDNCLEFMKKCYGFKKLACWIKGLNGLSEDTGSRLTGHRHSHIPPFAWRSRLRADPKAVTQRQWHRHQDDSLHLAFISTAPGSGRNLPVSHENMFAGTFCVAVVSLSGLLLLVADAQEPDIGYVTPPDSDYSEYVDPTPPACREEQYLCTRLYSVHQPLKQCIHKLCFYSLRRMFVVNKEICLRTICLEEEKIKADLRRTQYGWPRRYRGNNGGKHRIRCNNVLP</sequence>
<keyword evidence="8" id="KW-1003">Cell membrane</keyword>
<evidence type="ECO:0000256" key="16">
    <source>
        <dbReference type="ARBA" id="ARBA00023136"/>
    </source>
</evidence>
<evidence type="ECO:0000256" key="5">
    <source>
        <dbReference type="ARBA" id="ARBA00005317"/>
    </source>
</evidence>
<dbReference type="OrthoDB" id="10265489at2759"/>
<dbReference type="Pfam" id="PF07933">
    <property type="entry name" value="DUF1681"/>
    <property type="match status" value="1"/>
</dbReference>
<evidence type="ECO:0000256" key="10">
    <source>
        <dbReference type="ARBA" id="ARBA00022530"/>
    </source>
</evidence>
<evidence type="ECO:0000256" key="4">
    <source>
        <dbReference type="ARBA" id="ARBA00004640"/>
    </source>
</evidence>
<dbReference type="GO" id="GO:0015031">
    <property type="term" value="P:protein transport"/>
    <property type="evidence" value="ECO:0007669"/>
    <property type="project" value="UniProtKB-KW"/>
</dbReference>
<evidence type="ECO:0000256" key="11">
    <source>
        <dbReference type="ARBA" id="ARBA00022553"/>
    </source>
</evidence>
<dbReference type="CDD" id="cd13228">
    <property type="entry name" value="PHear_NECAP"/>
    <property type="match status" value="1"/>
</dbReference>
<dbReference type="EMBL" id="BFAA01009262">
    <property type="protein sequence ID" value="GCB78930.1"/>
    <property type="molecule type" value="Genomic_DNA"/>
</dbReference>
<evidence type="ECO:0000256" key="3">
    <source>
        <dbReference type="ARBA" id="ARBA00004498"/>
    </source>
</evidence>
<keyword evidence="15" id="KW-0653">Protein transport</keyword>
<dbReference type="InterPro" id="IPR011993">
    <property type="entry name" value="PH-like_dom_sf"/>
</dbReference>
<dbReference type="PANTHER" id="PTHR12847">
    <property type="entry name" value="ATP-BINDING CASSETTE ABC TRANSPORTER-RELATED"/>
    <property type="match status" value="1"/>
</dbReference>
<evidence type="ECO:0000256" key="7">
    <source>
        <dbReference type="ARBA" id="ARBA00022448"/>
    </source>
</evidence>
<dbReference type="Gene3D" id="2.30.29.30">
    <property type="entry name" value="Pleckstrin-homology domain (PH domain)/Phosphotyrosine-binding domain (PTB)"/>
    <property type="match status" value="1"/>
</dbReference>
<dbReference type="Proteomes" id="UP000288216">
    <property type="component" value="Unassembled WGS sequence"/>
</dbReference>
<dbReference type="GO" id="GO:0006897">
    <property type="term" value="P:endocytosis"/>
    <property type="evidence" value="ECO:0007669"/>
    <property type="project" value="UniProtKB-KW"/>
</dbReference>
<keyword evidence="11" id="KW-0597">Phosphoprotein</keyword>
<dbReference type="SUPFAM" id="SSF50729">
    <property type="entry name" value="PH domain-like"/>
    <property type="match status" value="1"/>
</dbReference>
<keyword evidence="24" id="KW-1185">Reference proteome</keyword>
<evidence type="ECO:0000256" key="6">
    <source>
        <dbReference type="ARBA" id="ARBA00007736"/>
    </source>
</evidence>
<dbReference type="PANTHER" id="PTHR12847:SF15">
    <property type="entry name" value="ADAPTIN EAR-BINDING COAT-ASSOCIATED PROTEIN 1"/>
    <property type="match status" value="1"/>
</dbReference>
<comment type="similarity">
    <text evidence="6">Belongs to the NECAP family.</text>
</comment>
<dbReference type="FunFam" id="2.30.29.30:FF:000064">
    <property type="entry name" value="Adaptin ear-binding coat-associated protein 1"/>
    <property type="match status" value="1"/>
</dbReference>
<protein>
    <recommendedName>
        <fullName evidence="20">Adaptin ear-binding coat-associated protein 1</fullName>
    </recommendedName>
    <alternativeName>
        <fullName evidence="21">NECAP endocytosis-associated protein 1</fullName>
    </alternativeName>
</protein>
<keyword evidence="14" id="KW-0677">Repeat</keyword>
<evidence type="ECO:0000256" key="14">
    <source>
        <dbReference type="ARBA" id="ARBA00022737"/>
    </source>
</evidence>
<evidence type="ECO:0000313" key="24">
    <source>
        <dbReference type="Proteomes" id="UP000288216"/>
    </source>
</evidence>
<evidence type="ECO:0000256" key="13">
    <source>
        <dbReference type="ARBA" id="ARBA00022729"/>
    </source>
</evidence>
<evidence type="ECO:0000256" key="2">
    <source>
        <dbReference type="ARBA" id="ARBA00004236"/>
    </source>
</evidence>
<reference evidence="23 24" key="1">
    <citation type="journal article" date="2018" name="Nat. Ecol. Evol.">
        <title>Shark genomes provide insights into elasmobranch evolution and the origin of vertebrates.</title>
        <authorList>
            <person name="Hara Y"/>
            <person name="Yamaguchi K"/>
            <person name="Onimaru K"/>
            <person name="Kadota M"/>
            <person name="Koyanagi M"/>
            <person name="Keeley SD"/>
            <person name="Tatsumi K"/>
            <person name="Tanaka K"/>
            <person name="Motone F"/>
            <person name="Kageyama Y"/>
            <person name="Nozu R"/>
            <person name="Adachi N"/>
            <person name="Nishimura O"/>
            <person name="Nakagawa R"/>
            <person name="Tanegashima C"/>
            <person name="Kiyatake I"/>
            <person name="Matsumoto R"/>
            <person name="Murakumo K"/>
            <person name="Nishida K"/>
            <person name="Terakita A"/>
            <person name="Kuratani S"/>
            <person name="Sato K"/>
            <person name="Hyodo S Kuraku.S."/>
        </authorList>
    </citation>
    <scope>NUCLEOTIDE SEQUENCE [LARGE SCALE GENOMIC DNA]</scope>
</reference>
<keyword evidence="17" id="KW-1015">Disulfide bond</keyword>
<accession>A0A401Q0R4</accession>
<dbReference type="InterPro" id="IPR012466">
    <property type="entry name" value="NECAP_PHear"/>
</dbReference>
<evidence type="ECO:0000313" key="23">
    <source>
        <dbReference type="EMBL" id="GCB78930.1"/>
    </source>
</evidence>
<keyword evidence="9" id="KW-0964">Secreted</keyword>